<evidence type="ECO:0000256" key="6">
    <source>
        <dbReference type="SAM" id="MobiDB-lite"/>
    </source>
</evidence>
<dbReference type="InterPro" id="IPR041677">
    <property type="entry name" value="DNA2/NAM7_AAA_11"/>
</dbReference>
<dbReference type="Pfam" id="PF00580">
    <property type="entry name" value="UvrD-helicase"/>
    <property type="match status" value="1"/>
</dbReference>
<evidence type="ECO:0000259" key="7">
    <source>
        <dbReference type="PROSITE" id="PS51198"/>
    </source>
</evidence>
<dbReference type="Pfam" id="PF13087">
    <property type="entry name" value="AAA_12"/>
    <property type="match status" value="1"/>
</dbReference>
<evidence type="ECO:0000256" key="1">
    <source>
        <dbReference type="ARBA" id="ARBA00022741"/>
    </source>
</evidence>
<evidence type="ECO:0000313" key="8">
    <source>
        <dbReference type="EMBL" id="KAI3960411.1"/>
    </source>
</evidence>
<evidence type="ECO:0000256" key="4">
    <source>
        <dbReference type="ARBA" id="ARBA00022840"/>
    </source>
</evidence>
<dbReference type="InterPro" id="IPR045529">
    <property type="entry name" value="DUF6469"/>
</dbReference>
<feature type="region of interest" description="Disordered" evidence="6">
    <location>
        <begin position="2748"/>
        <end position="2792"/>
    </location>
</feature>
<evidence type="ECO:0000256" key="3">
    <source>
        <dbReference type="ARBA" id="ARBA00022806"/>
    </source>
</evidence>
<accession>A0AAD4XW15</accession>
<organism evidence="8 9">
    <name type="scientific">Papaver atlanticum</name>
    <dbReference type="NCBI Taxonomy" id="357466"/>
    <lineage>
        <taxon>Eukaryota</taxon>
        <taxon>Viridiplantae</taxon>
        <taxon>Streptophyta</taxon>
        <taxon>Embryophyta</taxon>
        <taxon>Tracheophyta</taxon>
        <taxon>Spermatophyta</taxon>
        <taxon>Magnoliopsida</taxon>
        <taxon>Ranunculales</taxon>
        <taxon>Papaveraceae</taxon>
        <taxon>Papaveroideae</taxon>
        <taxon>Papaver</taxon>
    </lineage>
</organism>
<dbReference type="EMBL" id="JAJJMB010000948">
    <property type="protein sequence ID" value="KAI3960411.1"/>
    <property type="molecule type" value="Genomic_DNA"/>
</dbReference>
<dbReference type="PANTHER" id="PTHR21529:SF4">
    <property type="entry name" value="TPR AND ANKYRIN REPEAT-CONTAINING PROTEIN 1"/>
    <property type="match status" value="1"/>
</dbReference>
<dbReference type="CDD" id="cd18808">
    <property type="entry name" value="SF1_C_Upf1"/>
    <property type="match status" value="1"/>
</dbReference>
<keyword evidence="9" id="KW-1185">Reference proteome</keyword>
<dbReference type="Pfam" id="PF13086">
    <property type="entry name" value="AAA_11"/>
    <property type="match status" value="1"/>
</dbReference>
<reference evidence="8" key="1">
    <citation type="submission" date="2022-04" db="EMBL/GenBank/DDBJ databases">
        <title>A functionally conserved STORR gene fusion in Papaver species that diverged 16.8 million years ago.</title>
        <authorList>
            <person name="Catania T."/>
        </authorList>
    </citation>
    <scope>NUCLEOTIDE SEQUENCE</scope>
    <source>
        <strain evidence="8">S-188037</strain>
    </source>
</reference>
<dbReference type="GO" id="GO:0005524">
    <property type="term" value="F:ATP binding"/>
    <property type="evidence" value="ECO:0007669"/>
    <property type="project" value="UniProtKB-UniRule"/>
</dbReference>
<evidence type="ECO:0000313" key="9">
    <source>
        <dbReference type="Proteomes" id="UP001202328"/>
    </source>
</evidence>
<dbReference type="InterPro" id="IPR047187">
    <property type="entry name" value="SF1_C_Upf1"/>
</dbReference>
<feature type="compositionally biased region" description="Low complexity" evidence="6">
    <location>
        <begin position="2760"/>
        <end position="2774"/>
    </location>
</feature>
<dbReference type="InterPro" id="IPR027417">
    <property type="entry name" value="P-loop_NTPase"/>
</dbReference>
<dbReference type="GO" id="GO:0004386">
    <property type="term" value="F:helicase activity"/>
    <property type="evidence" value="ECO:0007669"/>
    <property type="project" value="UniProtKB-UniRule"/>
</dbReference>
<dbReference type="InterPro" id="IPR039904">
    <property type="entry name" value="TRANK1"/>
</dbReference>
<dbReference type="InterPro" id="IPR014016">
    <property type="entry name" value="UvrD-like_ATP-bd"/>
</dbReference>
<dbReference type="FunFam" id="3.40.50.300:FF:000326">
    <property type="entry name" value="P-loop containing nucleoside triphosphate hydrolase"/>
    <property type="match status" value="1"/>
</dbReference>
<keyword evidence="4 5" id="KW-0067">ATP-binding</keyword>
<proteinExistence type="predicted"/>
<dbReference type="PROSITE" id="PS51198">
    <property type="entry name" value="UVRD_HELICASE_ATP_BIND"/>
    <property type="match status" value="1"/>
</dbReference>
<dbReference type="PANTHER" id="PTHR21529">
    <property type="entry name" value="MAMMARY TURMOR VIRUS RECEPTOR HOMOLOG 1, 2 MTVR1, 2"/>
    <property type="match status" value="1"/>
</dbReference>
<dbReference type="GO" id="GO:0016787">
    <property type="term" value="F:hydrolase activity"/>
    <property type="evidence" value="ECO:0007669"/>
    <property type="project" value="UniProtKB-UniRule"/>
</dbReference>
<feature type="compositionally biased region" description="Basic residues" evidence="6">
    <location>
        <begin position="2775"/>
        <end position="2792"/>
    </location>
</feature>
<protein>
    <recommendedName>
        <fullName evidence="7">UvrD-like helicase ATP-binding domain-containing protein</fullName>
    </recommendedName>
</protein>
<feature type="binding site" evidence="5">
    <location>
        <begin position="1117"/>
        <end position="1124"/>
    </location>
    <ligand>
        <name>ATP</name>
        <dbReference type="ChEBI" id="CHEBI:30616"/>
    </ligand>
</feature>
<dbReference type="SUPFAM" id="SSF52540">
    <property type="entry name" value="P-loop containing nucleoside triphosphate hydrolases"/>
    <property type="match status" value="2"/>
</dbReference>
<dbReference type="InterPro" id="IPR041679">
    <property type="entry name" value="DNA2/NAM7-like_C"/>
</dbReference>
<dbReference type="Proteomes" id="UP001202328">
    <property type="component" value="Unassembled WGS sequence"/>
</dbReference>
<dbReference type="Pfam" id="PF20073">
    <property type="entry name" value="DUF6469"/>
    <property type="match status" value="1"/>
</dbReference>
<dbReference type="InterPro" id="IPR014017">
    <property type="entry name" value="DNA_helicase_UvrD-like_C"/>
</dbReference>
<dbReference type="Pfam" id="PF13361">
    <property type="entry name" value="UvrD_C"/>
    <property type="match status" value="1"/>
</dbReference>
<feature type="domain" description="UvrD-like helicase ATP-binding" evidence="7">
    <location>
        <begin position="1096"/>
        <end position="1494"/>
    </location>
</feature>
<keyword evidence="1 5" id="KW-0547">Nucleotide-binding</keyword>
<keyword evidence="3 5" id="KW-0347">Helicase</keyword>
<gene>
    <name evidence="8" type="ORF">MKW98_017135</name>
</gene>
<evidence type="ECO:0000256" key="2">
    <source>
        <dbReference type="ARBA" id="ARBA00022801"/>
    </source>
</evidence>
<name>A0AAD4XW15_9MAGN</name>
<comment type="caution">
    <text evidence="8">The sequence shown here is derived from an EMBL/GenBank/DDBJ whole genome shotgun (WGS) entry which is preliminary data.</text>
</comment>
<dbReference type="Gene3D" id="3.40.50.300">
    <property type="entry name" value="P-loop containing nucleotide triphosphate hydrolases"/>
    <property type="match status" value="4"/>
</dbReference>
<keyword evidence="2 5" id="KW-0378">Hydrolase</keyword>
<evidence type="ECO:0000256" key="5">
    <source>
        <dbReference type="PROSITE-ProRule" id="PRU00560"/>
    </source>
</evidence>
<dbReference type="GO" id="GO:0005694">
    <property type="term" value="C:chromosome"/>
    <property type="evidence" value="ECO:0007669"/>
    <property type="project" value="UniProtKB-ARBA"/>
</dbReference>
<sequence length="2792" mass="317608">MASSVNGLTKTVFSWSVEDIFNEEHYKYKVEKIPECFESKKEYLSSFALPLIEETRAELCSIMEGISFAPWAEVILVEKAKPVGSSLQKLTVDFWRNRENEKKRERYCPKPGDLFVLSNVVPELASDFDRIGVTWTFAMVTNVDEATKKCGKDGSNEVEDESEKGVENEFIHDEWPSTSFKVQPSKAIGIDHEGMHNSLFAVFLTNMTTNTRIWNALGMCGNMSIIDQILCTNSVVEEFCDRCSTQIDSNWTDDVVAQLSSTFNESQTSAVVTSISAAQCHHKSSVKLVWGPPGTGKTKTVSILLSILLRRNYRTVLCAPTNVAVKEVALRVFQLVKEAYERDLGEDEQLSSFGDILLFGNKERLGVLDDLEEIYLDYRVDRLVEFFGPIGWKHTFRSMIDILTNCGSQYQVYLENEKTKKGEGEEENETPISFLEYTRNRYKAVGLPLKTYMNTLYTHFPKSLISQHIVKVNSLLDSLESFERLLLHNDVTDKELEEIFEEGELVCTDVHVNESCRSATTATLSRMRTECLKHLSTLHDSLDHSACLPKFEIKYRESFKWKVREFCFQNASLFFCTASSSYNLFKSEIDPLNLLVIDEAAQLKECESLIPLQLQGIRHAILIGDECQLPAMVNSKVSDEAGFGRSLFERLSSLGHSKNLLNMQYRMHPQISLFPNANFYQHQISDAPNVLCISYERLFLPGAMFGPYSFISISDGREEVDDIGHSRRNIVEVAVVMKIVRMLHKAWQDSKQNLSIGIISPYIAQVAAIQEKVGKKYDKHDGFSLRVKTVDGFQGGEEDIIIISTVRSNKGGSIGFLSNFQRANVALTRARHCLWILGDERTLLNSGTCWSILVNDSKVRRCFFRADEDKEIAKAILEAKKELSQLDDLLNGDSLLFKSARWKVLFSDNFKKSFGNIKSLHTQKFIINLLLKLSNGWRPRKLKSDTYCGSPLQLLKQYKVGGLYILSSVDIAKDSSYTQVLKIWDILPLEEIPKLVNRLDNIFSLYTDDYLSRCKLKHIEGDLEVPMIWKASDEIVKFKKNAESVTGSATGITDGRSYVENSKVRDSLLLMKFYSLSSGVVNHLLSGNDGGELELPFEVTDQELEIILFPRSTFILGRSGTGKTTVLTMKLFQKEQQHHLASAGFSEVKGDVSMHTTSKNVKRGNIDENKGTFLHQIFVTVSPKLCSAVKNQISNLKSFICAGTSSPVHSLIDMHDTNDAVEFRDIPDCFADILPGKYPLVITFQKFLMMLDGSMDNSYFDRFTAGETSSGITVKSSPFALHALIRSKEVNFDRFNSFYWPHFNSEMTKKLDSSTVFTEIISHIKGGLIGGRVPDGRLSKEDYKSLSLGRVSILSMETREMIYDIFIDYEKKKVLNGEFDLSDFVIDLHSRLKTGSYRGDDMDFVYIDEVQDLTMRQIGLFKYICRNFEEGFVFSGDTAQTIARGIDFRFQDIRSLFYNEFLCDSQSSDKGNVKDKDQSRISEIFQLNQNFRTHAGVLHLSQSVIELLYHFFPHSIDILSPETSLIYGEAPVLLESVKDENAIITIFGNSCGGNSGEKMVGFGAEQVILVRDESARKEILEQIGKQALVLTIVECKGLEFQDVLLYNFFGTSPLKNQWRVVYGYMKQQNLFSSVEQKFPSFSKAKHKLLCSELKQLYVAITRTRQRLWICENIDEFSKPMYEYWKEQNLVQVRELDESLAQAMKVASSKEEWLSRGIKLFNERNYEMATMCFERAGDLKREKWAKASGLRAAADRLQGSNSELARVALMEAAEIYESISKNELEAECFVELKEFKRAGALYRDKCDESYLEVAGDCFHQAECWSTAAEVYCKANCLMKCLVVCTNGNLFDKGLDYIRNWKENAQSDADTVKSQELKRMEQSFFERCALHYHQLNDTNSMVKFVRAFSSMEEKRAFLGSRNYLSELIVLEAESGNFTEAASVARLKGDLLLEADMLENAGNFEEACGLILMHVFGCSLWSNGSKGWPLDKFMNKEELLLTAKLIAKNKGDLFHEFICVETSLLSDTTSSLSVLGDRLGASKRLKNRRTEIISYWKILDLHLHTSARKYFWNDKVVLNPSRHAEESMSQNRVSMDTLIHYWDQWKEMIVEVLKYLSSLGTQHEENYMEYEAFCLGYFGVRKQEGTHGSFYVLINDTAYWAKDINDRSFHRSGNLVRLDVKQFVNAARCYWVSEILAVCMKVLEKLEALLKNSFSTFHHGATVLHIFEVSKWIMEFKELDKKLPNSVQKGLSSSKWQFFRILCPMDLKLIMMENMIALRQTDLSKDLIKELIAENLTSSPYLSHGQIGRVVMLLFTSGNLTDELYQQIVDRFDANPKWEKWGIFIDQLKESIGSAFVPVALVWKFLDALRDTYYNANWMKEVDYISPSCFVYLLERLVFLASSCQGSFVTTKFSLIESLSMENWNNISKPEYIVSSELLSDIVAGLLASKAETLEWFGRTDAAAKKDYPLLVLRLVILICLICMNGNTGKPLQFLLARRDLIYQLPSAFQGIFTSKKGMNTKLLAQALETIEKPLVTVRLGNSRSKFSWPDAILVDLNLIHCREDVLFLLFPKNPECATNDESEANCLSEACSSLAIVGQGSNAECTPGSEIEMLDLQKSYEKFWHTLDVSKFQKEINAYIEETSFESDKQQLKLELHECIRILEAAIATLKQKTPRDDKAQCLSDEIEFMLADVNLFLATQTSQRDEEIGRTISTFTDFFSKMQAREQKLKPFLDSLFLMPNVPNIPAVTAKPNVAPEGVQNNNNNNNNNKNNNKGNRNKKSKGKKSGKSKGKK</sequence>